<gene>
    <name evidence="1" type="ORF">Dda_0588</name>
</gene>
<comment type="caution">
    <text evidence="1">The sequence shown here is derived from an EMBL/GenBank/DDBJ whole genome shotgun (WGS) entry which is preliminary data.</text>
</comment>
<organism evidence="1 2">
    <name type="scientific">Drechslerella dactyloides</name>
    <name type="common">Nematode-trapping fungus</name>
    <name type="synonym">Arthrobotrys dactyloides</name>
    <dbReference type="NCBI Taxonomy" id="74499"/>
    <lineage>
        <taxon>Eukaryota</taxon>
        <taxon>Fungi</taxon>
        <taxon>Dikarya</taxon>
        <taxon>Ascomycota</taxon>
        <taxon>Pezizomycotina</taxon>
        <taxon>Orbiliomycetes</taxon>
        <taxon>Orbiliales</taxon>
        <taxon>Orbiliaceae</taxon>
        <taxon>Drechslerella</taxon>
    </lineage>
</organism>
<dbReference type="AlphaFoldDB" id="A0AAD6NN58"/>
<reference evidence="1" key="1">
    <citation type="submission" date="2023-01" db="EMBL/GenBank/DDBJ databases">
        <title>The chitinases involved in constricting ring structure development in the nematode-trapping fungus Drechslerella dactyloides.</title>
        <authorList>
            <person name="Wang R."/>
            <person name="Zhang L."/>
            <person name="Tang P."/>
            <person name="Li S."/>
            <person name="Liang L."/>
        </authorList>
    </citation>
    <scope>NUCLEOTIDE SEQUENCE</scope>
    <source>
        <strain evidence="1">YMF1.00031</strain>
    </source>
</reference>
<dbReference type="Proteomes" id="UP001221413">
    <property type="component" value="Unassembled WGS sequence"/>
</dbReference>
<sequence>MARLAEPALAWLQFAGNGSGFDRWALTAGSEIRIRDAFLTRLESQTHTAHFLTNTPTTTGL</sequence>
<dbReference type="EMBL" id="JAQGDS010000001">
    <property type="protein sequence ID" value="KAJ6264442.1"/>
    <property type="molecule type" value="Genomic_DNA"/>
</dbReference>
<protein>
    <submittedName>
        <fullName evidence="1">Uncharacterized protein</fullName>
    </submittedName>
</protein>
<evidence type="ECO:0000313" key="2">
    <source>
        <dbReference type="Proteomes" id="UP001221413"/>
    </source>
</evidence>
<name>A0AAD6NN58_DREDA</name>
<proteinExistence type="predicted"/>
<keyword evidence="2" id="KW-1185">Reference proteome</keyword>
<accession>A0AAD6NN58</accession>
<evidence type="ECO:0000313" key="1">
    <source>
        <dbReference type="EMBL" id="KAJ6264442.1"/>
    </source>
</evidence>